<dbReference type="Proteomes" id="UP000283254">
    <property type="component" value="Unassembled WGS sequence"/>
</dbReference>
<dbReference type="PANTHER" id="PTHR33121:SF71">
    <property type="entry name" value="OXYGEN SENSOR PROTEIN DOSP"/>
    <property type="match status" value="1"/>
</dbReference>
<gene>
    <name evidence="2" type="ORF">NM04_11165</name>
</gene>
<comment type="caution">
    <text evidence="2">The sequence shown here is derived from an EMBL/GenBank/DDBJ whole genome shotgun (WGS) entry which is preliminary data.</text>
</comment>
<dbReference type="Gene3D" id="3.20.20.450">
    <property type="entry name" value="EAL domain"/>
    <property type="match status" value="1"/>
</dbReference>
<dbReference type="InterPro" id="IPR035919">
    <property type="entry name" value="EAL_sf"/>
</dbReference>
<dbReference type="CDD" id="cd01948">
    <property type="entry name" value="EAL"/>
    <property type="match status" value="1"/>
</dbReference>
<proteinExistence type="predicted"/>
<keyword evidence="3" id="KW-1185">Reference proteome</keyword>
<protein>
    <recommendedName>
        <fullName evidence="1">EAL domain-containing protein</fullName>
    </recommendedName>
</protein>
<dbReference type="EMBL" id="JSAB01000094">
    <property type="protein sequence ID" value="RNF30709.1"/>
    <property type="molecule type" value="Genomic_DNA"/>
</dbReference>
<reference evidence="2" key="1">
    <citation type="submission" date="2014-10" db="EMBL/GenBank/DDBJ databases">
        <title>Massilia sp. genome.</title>
        <authorList>
            <person name="Xu B."/>
            <person name="Dai L."/>
            <person name="Huang Z."/>
        </authorList>
    </citation>
    <scope>NUCLEOTIDE SEQUENCE [LARGE SCALE GENOMIC DNA]</scope>
    <source>
        <strain evidence="2">CFS-1</strain>
    </source>
</reference>
<feature type="domain" description="EAL" evidence="1">
    <location>
        <begin position="1"/>
        <end position="101"/>
    </location>
</feature>
<evidence type="ECO:0000313" key="2">
    <source>
        <dbReference type="EMBL" id="RNF30709.1"/>
    </source>
</evidence>
<accession>A0A422QL37</accession>
<dbReference type="InterPro" id="IPR050706">
    <property type="entry name" value="Cyclic-di-GMP_PDE-like"/>
</dbReference>
<evidence type="ECO:0000313" key="3">
    <source>
        <dbReference type="Proteomes" id="UP000283254"/>
    </source>
</evidence>
<dbReference type="PANTHER" id="PTHR33121">
    <property type="entry name" value="CYCLIC DI-GMP PHOSPHODIESTERASE PDEF"/>
    <property type="match status" value="1"/>
</dbReference>
<organism evidence="2 3">
    <name type="scientific">Massilia aurea</name>
    <dbReference type="NCBI Taxonomy" id="373040"/>
    <lineage>
        <taxon>Bacteria</taxon>
        <taxon>Pseudomonadati</taxon>
        <taxon>Pseudomonadota</taxon>
        <taxon>Betaproteobacteria</taxon>
        <taxon>Burkholderiales</taxon>
        <taxon>Oxalobacteraceae</taxon>
        <taxon>Telluria group</taxon>
        <taxon>Massilia</taxon>
    </lineage>
</organism>
<dbReference type="PROSITE" id="PS50883">
    <property type="entry name" value="EAL"/>
    <property type="match status" value="1"/>
</dbReference>
<dbReference type="Pfam" id="PF00563">
    <property type="entry name" value="EAL"/>
    <property type="match status" value="1"/>
</dbReference>
<dbReference type="SUPFAM" id="SSF141868">
    <property type="entry name" value="EAL domain-like"/>
    <property type="match status" value="1"/>
</dbReference>
<dbReference type="InterPro" id="IPR001633">
    <property type="entry name" value="EAL_dom"/>
</dbReference>
<sequence>MKQLQPSACIAALAYLKRLPLDMLKIDRSFVLDLTTNPNDAVIARAIIALGSSLGLKVLAEGVETEAQRDFLFENGCQACQGCLCARPLEAQALAGLLRKN</sequence>
<dbReference type="GO" id="GO:0071111">
    <property type="term" value="F:cyclic-guanylate-specific phosphodiesterase activity"/>
    <property type="evidence" value="ECO:0007669"/>
    <property type="project" value="InterPro"/>
</dbReference>
<dbReference type="AlphaFoldDB" id="A0A422QL37"/>
<name>A0A422QL37_9BURK</name>
<evidence type="ECO:0000259" key="1">
    <source>
        <dbReference type="PROSITE" id="PS50883"/>
    </source>
</evidence>